<evidence type="ECO:0000256" key="1">
    <source>
        <dbReference type="SAM" id="MobiDB-lite"/>
    </source>
</evidence>
<dbReference type="SUPFAM" id="SSF53300">
    <property type="entry name" value="vWA-like"/>
    <property type="match status" value="1"/>
</dbReference>
<evidence type="ECO:0008006" key="4">
    <source>
        <dbReference type="Google" id="ProtNLM"/>
    </source>
</evidence>
<dbReference type="KEGG" id="sdyn:Mal52_42630"/>
<dbReference type="InterPro" id="IPR036465">
    <property type="entry name" value="vWFA_dom_sf"/>
</dbReference>
<dbReference type="PANTHER" id="PTHR30510">
    <property type="entry name" value="UPF0229 PROTEIN YEAH"/>
    <property type="match status" value="1"/>
</dbReference>
<feature type="region of interest" description="Disordered" evidence="1">
    <location>
        <begin position="52"/>
        <end position="95"/>
    </location>
</feature>
<dbReference type="AlphaFoldDB" id="A0A517ZTF6"/>
<accession>A0A517ZTF6</accession>
<dbReference type="NCBIfam" id="NF003711">
    <property type="entry name" value="PRK05325.2-3"/>
    <property type="match status" value="1"/>
</dbReference>
<gene>
    <name evidence="2" type="ORF">Mal52_42630</name>
</gene>
<dbReference type="RefSeq" id="WP_145378312.1">
    <property type="nucleotide sequence ID" value="NZ_CP036276.1"/>
</dbReference>
<dbReference type="EMBL" id="CP036276">
    <property type="protein sequence ID" value="QDU45767.1"/>
    <property type="molecule type" value="Genomic_DNA"/>
</dbReference>
<dbReference type="Proteomes" id="UP000319383">
    <property type="component" value="Chromosome"/>
</dbReference>
<dbReference type="PANTHER" id="PTHR30510:SF2">
    <property type="entry name" value="UPF0229 PROTEIN YEAH"/>
    <property type="match status" value="1"/>
</dbReference>
<sequence length="369" mass="42128">MSRNIDQDLSRFKDIVRGKVRRQLRKYITHGEMIGRKGRDYVSIPVPNIEIPHFQHGQKGAGGVGQGDGDVGQPIGRGQDDGDGQGQAGDQPGSGHLREVEVTLDELAEMLGQELELPRIEPKGKNNITTKKDRYTSIRTTGPNSLRHLKRTYKKALRRLIASDDYDPQRPVIIPTRDDQLYRSWKTTDEPETNAAVIYVMDVSGSMTDDQKEIVRIEAFWIDTWLQNQYDGIETRYVIHDAVAREVDEDTFYHTRESGGTRISSAYNVVNSLIQRDFNPTDWNIYVFQFSDGDNWGEDNRDCLEILTENIVPHCNLFCYGQVESPYGSGEFIRELQEVREQHDNVVLSEIENKEAIYESIKSFLGKGK</sequence>
<feature type="compositionally biased region" description="Gly residues" evidence="1">
    <location>
        <begin position="59"/>
        <end position="70"/>
    </location>
</feature>
<dbReference type="Pfam" id="PF04285">
    <property type="entry name" value="DUF444"/>
    <property type="match status" value="2"/>
</dbReference>
<protein>
    <recommendedName>
        <fullName evidence="4">DUF444 family protein</fullName>
    </recommendedName>
</protein>
<evidence type="ECO:0000313" key="2">
    <source>
        <dbReference type="EMBL" id="QDU45767.1"/>
    </source>
</evidence>
<name>A0A517ZTF6_9PLAN</name>
<dbReference type="InterPro" id="IPR006698">
    <property type="entry name" value="UPF0229"/>
</dbReference>
<evidence type="ECO:0000313" key="3">
    <source>
        <dbReference type="Proteomes" id="UP000319383"/>
    </source>
</evidence>
<keyword evidence="3" id="KW-1185">Reference proteome</keyword>
<proteinExistence type="predicted"/>
<organism evidence="2 3">
    <name type="scientific">Symmachiella dynata</name>
    <dbReference type="NCBI Taxonomy" id="2527995"/>
    <lineage>
        <taxon>Bacteria</taxon>
        <taxon>Pseudomonadati</taxon>
        <taxon>Planctomycetota</taxon>
        <taxon>Planctomycetia</taxon>
        <taxon>Planctomycetales</taxon>
        <taxon>Planctomycetaceae</taxon>
        <taxon>Symmachiella</taxon>
    </lineage>
</organism>
<reference evidence="2 3" key="1">
    <citation type="submission" date="2019-02" db="EMBL/GenBank/DDBJ databases">
        <title>Deep-cultivation of Planctomycetes and their phenomic and genomic characterization uncovers novel biology.</title>
        <authorList>
            <person name="Wiegand S."/>
            <person name="Jogler M."/>
            <person name="Boedeker C."/>
            <person name="Pinto D."/>
            <person name="Vollmers J."/>
            <person name="Rivas-Marin E."/>
            <person name="Kohn T."/>
            <person name="Peeters S.H."/>
            <person name="Heuer A."/>
            <person name="Rast P."/>
            <person name="Oberbeckmann S."/>
            <person name="Bunk B."/>
            <person name="Jeske O."/>
            <person name="Meyerdierks A."/>
            <person name="Storesund J.E."/>
            <person name="Kallscheuer N."/>
            <person name="Luecker S."/>
            <person name="Lage O.M."/>
            <person name="Pohl T."/>
            <person name="Merkel B.J."/>
            <person name="Hornburger P."/>
            <person name="Mueller R.-W."/>
            <person name="Bruemmer F."/>
            <person name="Labrenz M."/>
            <person name="Spormann A.M."/>
            <person name="Op den Camp H."/>
            <person name="Overmann J."/>
            <person name="Amann R."/>
            <person name="Jetten M.S.M."/>
            <person name="Mascher T."/>
            <person name="Medema M.H."/>
            <person name="Devos D.P."/>
            <person name="Kaster A.-K."/>
            <person name="Ovreas L."/>
            <person name="Rohde M."/>
            <person name="Galperin M.Y."/>
            <person name="Jogler C."/>
        </authorList>
    </citation>
    <scope>NUCLEOTIDE SEQUENCE [LARGE SCALE GENOMIC DNA]</scope>
    <source>
        <strain evidence="2 3">Mal52</strain>
    </source>
</reference>